<protein>
    <submittedName>
        <fullName evidence="1">Uncharacterized protein</fullName>
    </submittedName>
</protein>
<evidence type="ECO:0000313" key="2">
    <source>
        <dbReference type="Proteomes" id="UP000037035"/>
    </source>
</evidence>
<dbReference type="VEuPathDB" id="FungiDB:VP01_1439g2"/>
<dbReference type="Proteomes" id="UP000037035">
    <property type="component" value="Unassembled WGS sequence"/>
</dbReference>
<reference evidence="1 2" key="1">
    <citation type="submission" date="2015-08" db="EMBL/GenBank/DDBJ databases">
        <title>Next Generation Sequencing and Analysis of the Genome of Puccinia sorghi L Schw, the Causal Agent of Maize Common Rust.</title>
        <authorList>
            <person name="Rochi L."/>
            <person name="Burguener G."/>
            <person name="Darino M."/>
            <person name="Turjanski A."/>
            <person name="Kreff E."/>
            <person name="Dieguez M.J."/>
            <person name="Sacco F."/>
        </authorList>
    </citation>
    <scope>NUCLEOTIDE SEQUENCE [LARGE SCALE GENOMIC DNA]</scope>
    <source>
        <strain evidence="1 2">RO10H11247</strain>
    </source>
</reference>
<gene>
    <name evidence="1" type="ORF">VP01_1439g2</name>
</gene>
<evidence type="ECO:0000313" key="1">
    <source>
        <dbReference type="EMBL" id="KNZ61192.1"/>
    </source>
</evidence>
<sequence>MELDSGVPGIVPLCKEMGGDEPTGAFFLANYYQTIKDLKKKEAAISRENASVMI</sequence>
<organism evidence="1 2">
    <name type="scientific">Puccinia sorghi</name>
    <dbReference type="NCBI Taxonomy" id="27349"/>
    <lineage>
        <taxon>Eukaryota</taxon>
        <taxon>Fungi</taxon>
        <taxon>Dikarya</taxon>
        <taxon>Basidiomycota</taxon>
        <taxon>Pucciniomycotina</taxon>
        <taxon>Pucciniomycetes</taxon>
        <taxon>Pucciniales</taxon>
        <taxon>Pucciniaceae</taxon>
        <taxon>Puccinia</taxon>
    </lineage>
</organism>
<comment type="caution">
    <text evidence="1">The sequence shown here is derived from an EMBL/GenBank/DDBJ whole genome shotgun (WGS) entry which is preliminary data.</text>
</comment>
<dbReference type="AlphaFoldDB" id="A0A0L6VKT7"/>
<accession>A0A0L6VKT7</accession>
<proteinExistence type="predicted"/>
<keyword evidence="2" id="KW-1185">Reference proteome</keyword>
<name>A0A0L6VKT7_9BASI</name>
<dbReference type="EMBL" id="LAVV01004887">
    <property type="protein sequence ID" value="KNZ61192.1"/>
    <property type="molecule type" value="Genomic_DNA"/>
</dbReference>